<evidence type="ECO:0000313" key="4">
    <source>
        <dbReference type="EMBL" id="QJR05856.1"/>
    </source>
</evidence>
<feature type="transmembrane region" description="Helical" evidence="2">
    <location>
        <begin position="30"/>
        <end position="52"/>
    </location>
</feature>
<gene>
    <name evidence="3" type="ORF">CP98_04102</name>
    <name evidence="4" type="ORF">HH800_26865</name>
</gene>
<dbReference type="RefSeq" id="WP_017503822.1">
    <property type="nucleotide sequence ID" value="NZ_CP053022.1"/>
</dbReference>
<dbReference type="Proteomes" id="UP000502611">
    <property type="component" value="Plasmid p-A-Sy"/>
</dbReference>
<dbReference type="PATRIC" id="fig|13690.10.peg.4215"/>
<keyword evidence="2" id="KW-0812">Transmembrane</keyword>
<geneLocation type="plasmid" evidence="4">
    <name>p-A-Sy</name>
</geneLocation>
<keyword evidence="2" id="KW-0472">Membrane</keyword>
<dbReference type="STRING" id="13690.AX777_17205"/>
<evidence type="ECO:0000313" key="3">
    <source>
        <dbReference type="EMBL" id="KEZ16537.1"/>
    </source>
</evidence>
<evidence type="ECO:0000256" key="1">
    <source>
        <dbReference type="SAM" id="MobiDB-lite"/>
    </source>
</evidence>
<evidence type="ECO:0000313" key="5">
    <source>
        <dbReference type="Proteomes" id="UP000028534"/>
    </source>
</evidence>
<reference evidence="3 5" key="1">
    <citation type="submission" date="2014-03" db="EMBL/GenBank/DDBJ databases">
        <title>Genome sequence of Sphingobium yanoikuyae B1.</title>
        <authorList>
            <person name="Gan H.M."/>
            <person name="Gan H.Y."/>
            <person name="Savka M.A."/>
        </authorList>
    </citation>
    <scope>NUCLEOTIDE SEQUENCE [LARGE SCALE GENOMIC DNA]</scope>
    <source>
        <strain evidence="3 5">B1</strain>
    </source>
</reference>
<dbReference type="EMBL" id="CP053022">
    <property type="protein sequence ID" value="QJR05856.1"/>
    <property type="molecule type" value="Genomic_DNA"/>
</dbReference>
<geneLocation type="plasmid" evidence="6">
    <name>p-a-sy</name>
</geneLocation>
<keyword evidence="4" id="KW-0614">Plasmid</keyword>
<evidence type="ECO:0000313" key="6">
    <source>
        <dbReference type="Proteomes" id="UP000502611"/>
    </source>
</evidence>
<feature type="region of interest" description="Disordered" evidence="1">
    <location>
        <begin position="1"/>
        <end position="26"/>
    </location>
</feature>
<proteinExistence type="predicted"/>
<dbReference type="EMBL" id="JGVR01000031">
    <property type="protein sequence ID" value="KEZ16537.1"/>
    <property type="molecule type" value="Genomic_DNA"/>
</dbReference>
<protein>
    <submittedName>
        <fullName evidence="3">Uncharacterized protein</fullName>
    </submittedName>
</protein>
<accession>A0A084EEZ5</accession>
<name>A0A084EEZ5_SPHYA</name>
<keyword evidence="2" id="KW-1133">Transmembrane helix</keyword>
<organism evidence="3 5">
    <name type="scientific">Sphingobium yanoikuyae</name>
    <name type="common">Sphingomonas yanoikuyae</name>
    <dbReference type="NCBI Taxonomy" id="13690"/>
    <lineage>
        <taxon>Bacteria</taxon>
        <taxon>Pseudomonadati</taxon>
        <taxon>Pseudomonadota</taxon>
        <taxon>Alphaproteobacteria</taxon>
        <taxon>Sphingomonadales</taxon>
        <taxon>Sphingomonadaceae</taxon>
        <taxon>Sphingobium</taxon>
    </lineage>
</organism>
<evidence type="ECO:0000256" key="2">
    <source>
        <dbReference type="SAM" id="Phobius"/>
    </source>
</evidence>
<sequence>MEKRQEDGETVTHLSKVEARSGSRTTVTRSILVTSLALVIAVLLIVVAIGYFRADQTGADEVNSDNSSQTMSAPN</sequence>
<reference evidence="4 6" key="2">
    <citation type="submission" date="2020-04" db="EMBL/GenBank/DDBJ databases">
        <title>The Whole Genome Analysis of High salt-tolerant Sphingobium yanoikuyae YC-XJ2 with Aryl organophosphorus flame retardants (aryl-OPFRs)-degrading capacity and characteristics of Related phosphotriesterase.</title>
        <authorList>
            <person name="Li X."/>
        </authorList>
    </citation>
    <scope>NUCLEOTIDE SEQUENCE [LARGE SCALE GENOMIC DNA]</scope>
    <source>
        <strain evidence="4 6">YC-XJ2</strain>
        <plasmid evidence="4">p-A-Sy</plasmid>
        <plasmid evidence="6">p-a-sy</plasmid>
    </source>
</reference>
<dbReference type="AlphaFoldDB" id="A0A084EEZ5"/>
<dbReference type="Proteomes" id="UP000028534">
    <property type="component" value="Unassembled WGS sequence"/>
</dbReference>